<proteinExistence type="inferred from homology"/>
<dbReference type="Proteomes" id="UP000015527">
    <property type="component" value="Unassembled WGS sequence"/>
</dbReference>
<dbReference type="AlphaFoldDB" id="T0IFJ7"/>
<dbReference type="InterPro" id="IPR037066">
    <property type="entry name" value="Plug_dom_sf"/>
</dbReference>
<keyword evidence="4" id="KW-0406">Ion transport</keyword>
<dbReference type="InterPro" id="IPR000531">
    <property type="entry name" value="Beta-barrel_TonB"/>
</dbReference>
<evidence type="ECO:0000256" key="11">
    <source>
        <dbReference type="RuleBase" id="RU003357"/>
    </source>
</evidence>
<dbReference type="InterPro" id="IPR039426">
    <property type="entry name" value="TonB-dep_rcpt-like"/>
</dbReference>
<evidence type="ECO:0000256" key="1">
    <source>
        <dbReference type="ARBA" id="ARBA00004571"/>
    </source>
</evidence>
<keyword evidence="14" id="KW-1185">Reference proteome</keyword>
<dbReference type="CDD" id="cd01347">
    <property type="entry name" value="ligand_gated_channel"/>
    <property type="match status" value="1"/>
</dbReference>
<name>T0IFJ7_9SPHN</name>
<organism evidence="13 14">
    <name type="scientific">Novosphingobium lindaniclasticum LE124</name>
    <dbReference type="NCBI Taxonomy" id="1096930"/>
    <lineage>
        <taxon>Bacteria</taxon>
        <taxon>Pseudomonadati</taxon>
        <taxon>Pseudomonadota</taxon>
        <taxon>Alphaproteobacteria</taxon>
        <taxon>Sphingomonadales</taxon>
        <taxon>Sphingomonadaceae</taxon>
        <taxon>Novosphingobium</taxon>
    </lineage>
</organism>
<dbReference type="GO" id="GO:0006826">
    <property type="term" value="P:iron ion transport"/>
    <property type="evidence" value="ECO:0007669"/>
    <property type="project" value="UniProtKB-KW"/>
</dbReference>
<dbReference type="PANTHER" id="PTHR47234:SF1">
    <property type="entry name" value="TONB-DEPENDENT RECEPTOR"/>
    <property type="match status" value="1"/>
</dbReference>
<evidence type="ECO:0000256" key="9">
    <source>
        <dbReference type="ARBA" id="ARBA00023237"/>
    </source>
</evidence>
<dbReference type="Pfam" id="PF07715">
    <property type="entry name" value="Plug"/>
    <property type="match status" value="1"/>
</dbReference>
<dbReference type="PROSITE" id="PS52016">
    <property type="entry name" value="TONB_DEPENDENT_REC_3"/>
    <property type="match status" value="1"/>
</dbReference>
<keyword evidence="3 10" id="KW-1134">Transmembrane beta strand</keyword>
<comment type="caution">
    <text evidence="13">The sequence shown here is derived from an EMBL/GenBank/DDBJ whole genome shotgun (WGS) entry which is preliminary data.</text>
</comment>
<keyword evidence="9 10" id="KW-0998">Cell outer membrane</keyword>
<keyword evidence="6" id="KW-0408">Iron</keyword>
<dbReference type="InterPro" id="IPR011662">
    <property type="entry name" value="Secretin/TonB_short_N"/>
</dbReference>
<keyword evidence="8 10" id="KW-0472">Membrane</keyword>
<dbReference type="GO" id="GO:0009279">
    <property type="term" value="C:cell outer membrane"/>
    <property type="evidence" value="ECO:0007669"/>
    <property type="project" value="UniProtKB-SubCell"/>
</dbReference>
<accession>T0IFJ7</accession>
<keyword evidence="7 11" id="KW-0798">TonB box</keyword>
<evidence type="ECO:0000256" key="7">
    <source>
        <dbReference type="ARBA" id="ARBA00023077"/>
    </source>
</evidence>
<evidence type="ECO:0000313" key="14">
    <source>
        <dbReference type="Proteomes" id="UP000015527"/>
    </source>
</evidence>
<comment type="similarity">
    <text evidence="10 11">Belongs to the TonB-dependent receptor family.</text>
</comment>
<dbReference type="EMBL" id="ATHL01000147">
    <property type="protein sequence ID" value="EQB08404.1"/>
    <property type="molecule type" value="Genomic_DNA"/>
</dbReference>
<keyword evidence="2 10" id="KW-0813">Transport</keyword>
<gene>
    <name evidence="13" type="ORF">L284_21170</name>
</gene>
<keyword evidence="4" id="KW-0410">Iron transport</keyword>
<dbReference type="SMART" id="SM00965">
    <property type="entry name" value="STN"/>
    <property type="match status" value="1"/>
</dbReference>
<evidence type="ECO:0000256" key="5">
    <source>
        <dbReference type="ARBA" id="ARBA00022692"/>
    </source>
</evidence>
<evidence type="ECO:0000256" key="6">
    <source>
        <dbReference type="ARBA" id="ARBA00023004"/>
    </source>
</evidence>
<dbReference type="InterPro" id="IPR036942">
    <property type="entry name" value="Beta-barrel_TonB_sf"/>
</dbReference>
<evidence type="ECO:0000256" key="10">
    <source>
        <dbReference type="PROSITE-ProRule" id="PRU01360"/>
    </source>
</evidence>
<sequence>MSVDDASVRDLMAPAVNGKLTFEEAIASVLAGTGLKSSRSGGGVVVSKRAESDGEEGGIVVTGSRIRGAPVASVQLTYGREEMRNAGQSSAADVIRAIPQNFSGGQNPGVGANVTGGKSVDMGGGASINLRGLGSDATLTLLNGRRLSFDAAIQSVDVSAIPFGAIERMDVVPDGSSALFGSDAVAGVANIILRRNFDGLETTARIGSSTDGGNFQQQYGATLGQVWSSGSAMVSAEYGSNTGIWSSQRSYLENRSPGLEVYPALRHHNAAVTARQELAPGLTLDIDGIYNKRRREQTMPLNFAGDLSVSRYDLFQKTESWAVAPSLKLVLPADWEVTLAGSYGWNRVYYEGTFTYGTAATNAGYGTYRNVTGNIELSGNGKLVDLPAGPMKIALGGGFRQDRFRRQTFRGLSEYVDRSRDSYYAFGEVSIPVIAPDQKSGLGRSLNLSLAARYEHYSQVGSVTTPKLGLIYAPISDLTLKASWGKSFRAPTFYEQYMPMPGYLYNAATFGGTSGTVMYVVGGNPDLKPERSTNWSATLELHPAALDGAELEVSYFNIRYRDRIVTPMAYPRQALTNPAYADYVTLNPDQATQNSVIDRMVTFTNLSSGVYDPANVVALIDNSNINAGRQNIYGIDVLGRYGFDLAEGRLSAAINGSYLHGEQQLQPGQAFTQLAGALFNPPHFRGRGELGWAKGGVTLTAAVNYIGSVQDERTGTPVKVASMVPVDFTIRYRTDQERGLLAGTDVIFLLQNLFNDQPDTIATNNYTDTPYDSTNYSPFGRVVSLSVTKKW</sequence>
<dbReference type="PANTHER" id="PTHR47234">
    <property type="match status" value="1"/>
</dbReference>
<dbReference type="SUPFAM" id="SSF56935">
    <property type="entry name" value="Porins"/>
    <property type="match status" value="1"/>
</dbReference>
<dbReference type="Gene3D" id="3.55.50.30">
    <property type="match status" value="1"/>
</dbReference>
<evidence type="ECO:0000256" key="3">
    <source>
        <dbReference type="ARBA" id="ARBA00022452"/>
    </source>
</evidence>
<evidence type="ECO:0000313" key="13">
    <source>
        <dbReference type="EMBL" id="EQB08404.1"/>
    </source>
</evidence>
<dbReference type="Gene3D" id="2.40.170.20">
    <property type="entry name" value="TonB-dependent receptor, beta-barrel domain"/>
    <property type="match status" value="1"/>
</dbReference>
<dbReference type="InterPro" id="IPR012910">
    <property type="entry name" value="Plug_dom"/>
</dbReference>
<keyword evidence="5 10" id="KW-0812">Transmembrane</keyword>
<dbReference type="PATRIC" id="fig|1096930.3.peg.4158"/>
<feature type="domain" description="Secretin/TonB short N-terminal" evidence="12">
    <location>
        <begin position="1"/>
        <end position="49"/>
    </location>
</feature>
<dbReference type="Pfam" id="PF07660">
    <property type="entry name" value="STN"/>
    <property type="match status" value="1"/>
</dbReference>
<reference evidence="13 14" key="1">
    <citation type="journal article" date="2013" name="Genome Announc.">
        <title>Genome Sequence of Novosphingobium lindaniclasticum LE124T, Isolated from a Hexachlorocyclohexane Dumpsite.</title>
        <authorList>
            <person name="Saxena A."/>
            <person name="Nayyar N."/>
            <person name="Sangwan N."/>
            <person name="Kumari R."/>
            <person name="Khurana J.P."/>
            <person name="Lal R."/>
        </authorList>
    </citation>
    <scope>NUCLEOTIDE SEQUENCE [LARGE SCALE GENOMIC DNA]</scope>
    <source>
        <strain evidence="13 14">LE124</strain>
    </source>
</reference>
<evidence type="ECO:0000256" key="8">
    <source>
        <dbReference type="ARBA" id="ARBA00023136"/>
    </source>
</evidence>
<dbReference type="eggNOG" id="COG4771">
    <property type="taxonomic scope" value="Bacteria"/>
</dbReference>
<evidence type="ECO:0000256" key="2">
    <source>
        <dbReference type="ARBA" id="ARBA00022448"/>
    </source>
</evidence>
<dbReference type="Pfam" id="PF00593">
    <property type="entry name" value="TonB_dep_Rec_b-barrel"/>
    <property type="match status" value="1"/>
</dbReference>
<dbReference type="Gene3D" id="2.170.130.10">
    <property type="entry name" value="TonB-dependent receptor, plug domain"/>
    <property type="match status" value="1"/>
</dbReference>
<evidence type="ECO:0000256" key="4">
    <source>
        <dbReference type="ARBA" id="ARBA00022496"/>
    </source>
</evidence>
<evidence type="ECO:0000259" key="12">
    <source>
        <dbReference type="SMART" id="SM00965"/>
    </source>
</evidence>
<protein>
    <recommendedName>
        <fullName evidence="12">Secretin/TonB short N-terminal domain-containing protein</fullName>
    </recommendedName>
</protein>
<comment type="subcellular location">
    <subcellularLocation>
        <location evidence="1 10">Cell outer membrane</location>
        <topology evidence="1 10">Multi-pass membrane protein</topology>
    </subcellularLocation>
</comment>